<name>A0A4Y2MR08_ARAVE</name>
<gene>
    <name evidence="1" type="ORF">AVEN_59127_1</name>
</gene>
<evidence type="ECO:0000313" key="2">
    <source>
        <dbReference type="Proteomes" id="UP000499080"/>
    </source>
</evidence>
<proteinExistence type="predicted"/>
<sequence>MTSIVIRGNERKASRLCNNTGDVGSCKMRIHHTPPPVGGTTRHRKCDQHNHTIISEPSRDAKSRLLSWWLLIPIGPRWSGLGFEAGWFHVRNPISMKSLSVWGLLPVISYVVD</sequence>
<dbReference type="AlphaFoldDB" id="A0A4Y2MR08"/>
<organism evidence="1 2">
    <name type="scientific">Araneus ventricosus</name>
    <name type="common">Orbweaver spider</name>
    <name type="synonym">Epeira ventricosa</name>
    <dbReference type="NCBI Taxonomy" id="182803"/>
    <lineage>
        <taxon>Eukaryota</taxon>
        <taxon>Metazoa</taxon>
        <taxon>Ecdysozoa</taxon>
        <taxon>Arthropoda</taxon>
        <taxon>Chelicerata</taxon>
        <taxon>Arachnida</taxon>
        <taxon>Araneae</taxon>
        <taxon>Araneomorphae</taxon>
        <taxon>Entelegynae</taxon>
        <taxon>Araneoidea</taxon>
        <taxon>Araneidae</taxon>
        <taxon>Araneus</taxon>
    </lineage>
</organism>
<dbReference type="EMBL" id="BGPR01124417">
    <property type="protein sequence ID" value="GBN29555.1"/>
    <property type="molecule type" value="Genomic_DNA"/>
</dbReference>
<reference evidence="1 2" key="1">
    <citation type="journal article" date="2019" name="Sci. Rep.">
        <title>Orb-weaving spider Araneus ventricosus genome elucidates the spidroin gene catalogue.</title>
        <authorList>
            <person name="Kono N."/>
            <person name="Nakamura H."/>
            <person name="Ohtoshi R."/>
            <person name="Moran D.A.P."/>
            <person name="Shinohara A."/>
            <person name="Yoshida Y."/>
            <person name="Fujiwara M."/>
            <person name="Mori M."/>
            <person name="Tomita M."/>
            <person name="Arakawa K."/>
        </authorList>
    </citation>
    <scope>NUCLEOTIDE SEQUENCE [LARGE SCALE GENOMIC DNA]</scope>
</reference>
<protein>
    <submittedName>
        <fullName evidence="1">Uncharacterized protein</fullName>
    </submittedName>
</protein>
<comment type="caution">
    <text evidence="1">The sequence shown here is derived from an EMBL/GenBank/DDBJ whole genome shotgun (WGS) entry which is preliminary data.</text>
</comment>
<dbReference type="Proteomes" id="UP000499080">
    <property type="component" value="Unassembled WGS sequence"/>
</dbReference>
<evidence type="ECO:0000313" key="1">
    <source>
        <dbReference type="EMBL" id="GBN29555.1"/>
    </source>
</evidence>
<keyword evidence="2" id="KW-1185">Reference proteome</keyword>
<accession>A0A4Y2MR08</accession>